<dbReference type="STRING" id="68895.RR42_m3756"/>
<name>A0A0C4YKG4_9BURK</name>
<evidence type="ECO:0000313" key="3">
    <source>
        <dbReference type="Proteomes" id="UP000031843"/>
    </source>
</evidence>
<feature type="transmembrane region" description="Helical" evidence="1">
    <location>
        <begin position="56"/>
        <end position="76"/>
    </location>
</feature>
<sequence length="79" mass="7907">MMLGTLAVGVLAGLAARWLHPVGRVSLLAAAVFGAMGALAAFYGGRGLHWFVDGQMAGWFAAILGAAVLVGVGGVARGR</sequence>
<dbReference type="KEGG" id="cbw:RR42_m3756"/>
<dbReference type="Proteomes" id="UP000031843">
    <property type="component" value="Chromosome main"/>
</dbReference>
<keyword evidence="3" id="KW-1185">Reference proteome</keyword>
<dbReference type="EMBL" id="CP010536">
    <property type="protein sequence ID" value="AJG21116.1"/>
    <property type="molecule type" value="Genomic_DNA"/>
</dbReference>
<keyword evidence="1" id="KW-0812">Transmembrane</keyword>
<keyword evidence="1" id="KW-0472">Membrane</keyword>
<dbReference type="AlphaFoldDB" id="A0A0C4YKG4"/>
<proteinExistence type="predicted"/>
<feature type="transmembrane region" description="Helical" evidence="1">
    <location>
        <begin position="25"/>
        <end position="44"/>
    </location>
</feature>
<protein>
    <submittedName>
        <fullName evidence="2">Putative membrane protein</fullName>
    </submittedName>
</protein>
<organism evidence="2 3">
    <name type="scientific">Cupriavidus basilensis</name>
    <dbReference type="NCBI Taxonomy" id="68895"/>
    <lineage>
        <taxon>Bacteria</taxon>
        <taxon>Pseudomonadati</taxon>
        <taxon>Pseudomonadota</taxon>
        <taxon>Betaproteobacteria</taxon>
        <taxon>Burkholderiales</taxon>
        <taxon>Burkholderiaceae</taxon>
        <taxon>Cupriavidus</taxon>
    </lineage>
</organism>
<keyword evidence="1" id="KW-1133">Transmembrane helix</keyword>
<gene>
    <name evidence="2" type="ORF">RR42_m3756</name>
</gene>
<reference evidence="2 3" key="1">
    <citation type="journal article" date="2015" name="Genome Announc.">
        <title>Complete Genome Sequence of Cupriavidus basilensis 4G11, Isolated from the Oak Ridge Field Research Center Site.</title>
        <authorList>
            <person name="Ray J."/>
            <person name="Waters R.J."/>
            <person name="Skerker J.M."/>
            <person name="Kuehl J.V."/>
            <person name="Price M.N."/>
            <person name="Huang J."/>
            <person name="Chakraborty R."/>
            <person name="Arkin A.P."/>
            <person name="Deutschbauer A."/>
        </authorList>
    </citation>
    <scope>NUCLEOTIDE SEQUENCE [LARGE SCALE GENOMIC DNA]</scope>
    <source>
        <strain evidence="2">4G11</strain>
    </source>
</reference>
<accession>A0A0C4YKG4</accession>
<evidence type="ECO:0000256" key="1">
    <source>
        <dbReference type="SAM" id="Phobius"/>
    </source>
</evidence>
<evidence type="ECO:0000313" key="2">
    <source>
        <dbReference type="EMBL" id="AJG21116.1"/>
    </source>
</evidence>